<keyword evidence="1" id="KW-0677">Repeat</keyword>
<protein>
    <submittedName>
        <fullName evidence="3">NHL repeat-containing protein</fullName>
    </submittedName>
</protein>
<dbReference type="Pfam" id="PF01436">
    <property type="entry name" value="NHL"/>
    <property type="match status" value="6"/>
</dbReference>
<evidence type="ECO:0000256" key="2">
    <source>
        <dbReference type="PROSITE-ProRule" id="PRU00504"/>
    </source>
</evidence>
<organism evidence="3 4">
    <name type="scientific">Hymenobacter arizonensis</name>
    <name type="common">Siccationidurans arizonensis</name>
    <dbReference type="NCBI Taxonomy" id="1227077"/>
    <lineage>
        <taxon>Bacteria</taxon>
        <taxon>Pseudomonadati</taxon>
        <taxon>Bacteroidota</taxon>
        <taxon>Cytophagia</taxon>
        <taxon>Cytophagales</taxon>
        <taxon>Hymenobacteraceae</taxon>
        <taxon>Hymenobacter</taxon>
    </lineage>
</organism>
<dbReference type="AlphaFoldDB" id="A0A1I5YYQ4"/>
<evidence type="ECO:0000256" key="1">
    <source>
        <dbReference type="ARBA" id="ARBA00022737"/>
    </source>
</evidence>
<reference evidence="4" key="1">
    <citation type="submission" date="2016-10" db="EMBL/GenBank/DDBJ databases">
        <authorList>
            <person name="Varghese N."/>
            <person name="Submissions S."/>
        </authorList>
    </citation>
    <scope>NUCLEOTIDE SEQUENCE [LARGE SCALE GENOMIC DNA]</scope>
    <source>
        <strain evidence="4">OR362-8,ATCC BAA-1266,JCM 13504</strain>
    </source>
</reference>
<evidence type="ECO:0000313" key="4">
    <source>
        <dbReference type="Proteomes" id="UP000199029"/>
    </source>
</evidence>
<feature type="repeat" description="NHL" evidence="2">
    <location>
        <begin position="275"/>
        <end position="317"/>
    </location>
</feature>
<dbReference type="STRING" id="1227077.SAMN04515668_2549"/>
<dbReference type="EMBL" id="FOXS01000003">
    <property type="protein sequence ID" value="SFQ49374.1"/>
    <property type="molecule type" value="Genomic_DNA"/>
</dbReference>
<keyword evidence="4" id="KW-1185">Reference proteome</keyword>
<dbReference type="Proteomes" id="UP000199029">
    <property type="component" value="Unassembled WGS sequence"/>
</dbReference>
<dbReference type="InterPro" id="IPR011042">
    <property type="entry name" value="6-blade_b-propeller_TolB-like"/>
</dbReference>
<dbReference type="PANTHER" id="PTHR13833">
    <property type="match status" value="1"/>
</dbReference>
<feature type="repeat" description="NHL" evidence="2">
    <location>
        <begin position="55"/>
        <end position="91"/>
    </location>
</feature>
<evidence type="ECO:0000313" key="3">
    <source>
        <dbReference type="EMBL" id="SFQ49374.1"/>
    </source>
</evidence>
<dbReference type="RefSeq" id="WP_092673562.1">
    <property type="nucleotide sequence ID" value="NZ_FOXS01000003.1"/>
</dbReference>
<sequence length="370" mass="37523">MIRYRTAPAPAETNIFAYCRYIVLWGLLLARPWAASGQPANSGTVSTLAGAPKQAGSIDGVGPTARFKSPHGVVVGADGAVYVADTENHAIRRITAAGVVTTLAGALGQKGQADGLGATARFAHPEGLALDAQGNVYVADAGNHTLRKVTPAGLVSTVAGQAGRAGRVDGAAPQALFNAPHGLAVGADGTVYVADTYNHTIRRISPSGTVTTLAGSPGQKGAGEGPGAQARFFHPSGVAVDADGALYVADNGNQTVRKITPAGEVSTLAGAARKKGSADGLGPAARFRTPSGVAVDGQGHLYVADYVNSTIRHLTPDGQVSTLAGHPLGWGSQDGTGDAARFAFPFGVAVDARGRLYVADTQNMLIRCVE</sequence>
<feature type="repeat" description="NHL" evidence="2">
    <location>
        <begin position="223"/>
        <end position="262"/>
    </location>
</feature>
<feature type="repeat" description="NHL" evidence="2">
    <location>
        <begin position="110"/>
        <end position="152"/>
    </location>
</feature>
<dbReference type="PANTHER" id="PTHR13833:SF71">
    <property type="entry name" value="NHL DOMAIN-CONTAINING PROTEIN"/>
    <property type="match status" value="1"/>
</dbReference>
<gene>
    <name evidence="3" type="ORF">SAMN04515668_2549</name>
</gene>
<dbReference type="CDD" id="cd14953">
    <property type="entry name" value="NHL_like_1"/>
    <property type="match status" value="1"/>
</dbReference>
<dbReference type="Gene3D" id="2.120.10.30">
    <property type="entry name" value="TolB, C-terminal domain"/>
    <property type="match status" value="3"/>
</dbReference>
<proteinExistence type="predicted"/>
<dbReference type="SUPFAM" id="SSF101898">
    <property type="entry name" value="NHL repeat"/>
    <property type="match status" value="1"/>
</dbReference>
<dbReference type="OrthoDB" id="791543at2"/>
<dbReference type="InterPro" id="IPR001258">
    <property type="entry name" value="NHL_repeat"/>
</dbReference>
<accession>A0A1I5YYQ4</accession>
<name>A0A1I5YYQ4_HYMAR</name>
<feature type="repeat" description="NHL" evidence="2">
    <location>
        <begin position="177"/>
        <end position="207"/>
    </location>
</feature>
<dbReference type="PROSITE" id="PS51125">
    <property type="entry name" value="NHL"/>
    <property type="match status" value="5"/>
</dbReference>